<protein>
    <submittedName>
        <fullName evidence="1">Mitochondrial protein</fullName>
    </submittedName>
</protein>
<organism evidence="1">
    <name type="scientific">Sesamum radiatum</name>
    <name type="common">Black benniseed</name>
    <dbReference type="NCBI Taxonomy" id="300843"/>
    <lineage>
        <taxon>Eukaryota</taxon>
        <taxon>Viridiplantae</taxon>
        <taxon>Streptophyta</taxon>
        <taxon>Embryophyta</taxon>
        <taxon>Tracheophyta</taxon>
        <taxon>Spermatophyta</taxon>
        <taxon>Magnoliopsida</taxon>
        <taxon>eudicotyledons</taxon>
        <taxon>Gunneridae</taxon>
        <taxon>Pentapetalae</taxon>
        <taxon>asterids</taxon>
        <taxon>lamiids</taxon>
        <taxon>Lamiales</taxon>
        <taxon>Pedaliaceae</taxon>
        <taxon>Sesamum</taxon>
    </lineage>
</organism>
<sequence>MADFLWHNKDVRKIHWLAWDKVCASKEEGGLDLRKMCAFNQAMLANQLWRMITNLDSLISRIWKQQYFPITDLHLTRARVGCSFNWRSILAMCDLIAIGSQWQIGSSRHVKI</sequence>
<accession>A0AAW2VPI4</accession>
<reference evidence="1" key="1">
    <citation type="submission" date="2020-06" db="EMBL/GenBank/DDBJ databases">
        <authorList>
            <person name="Li T."/>
            <person name="Hu X."/>
            <person name="Zhang T."/>
            <person name="Song X."/>
            <person name="Zhang H."/>
            <person name="Dai N."/>
            <person name="Sheng W."/>
            <person name="Hou X."/>
            <person name="Wei L."/>
        </authorList>
    </citation>
    <scope>NUCLEOTIDE SEQUENCE</scope>
    <source>
        <strain evidence="1">G02</strain>
        <tissue evidence="1">Leaf</tissue>
    </source>
</reference>
<comment type="caution">
    <text evidence="1">The sequence shown here is derived from an EMBL/GenBank/DDBJ whole genome shotgun (WGS) entry which is preliminary data.</text>
</comment>
<evidence type="ECO:0000313" key="1">
    <source>
        <dbReference type="EMBL" id="KAL0431412.1"/>
    </source>
</evidence>
<gene>
    <name evidence="1" type="ORF">Sradi_0767200</name>
</gene>
<dbReference type="AlphaFoldDB" id="A0AAW2VPI4"/>
<name>A0AAW2VPI4_SESRA</name>
<dbReference type="PANTHER" id="PTHR33116:SF86">
    <property type="entry name" value="REVERSE TRANSCRIPTASE DOMAIN-CONTAINING PROTEIN"/>
    <property type="match status" value="1"/>
</dbReference>
<reference evidence="1" key="2">
    <citation type="journal article" date="2024" name="Plant">
        <title>Genomic evolution and insights into agronomic trait innovations of Sesamum species.</title>
        <authorList>
            <person name="Miao H."/>
            <person name="Wang L."/>
            <person name="Qu L."/>
            <person name="Liu H."/>
            <person name="Sun Y."/>
            <person name="Le M."/>
            <person name="Wang Q."/>
            <person name="Wei S."/>
            <person name="Zheng Y."/>
            <person name="Lin W."/>
            <person name="Duan Y."/>
            <person name="Cao H."/>
            <person name="Xiong S."/>
            <person name="Wang X."/>
            <person name="Wei L."/>
            <person name="Li C."/>
            <person name="Ma Q."/>
            <person name="Ju M."/>
            <person name="Zhao R."/>
            <person name="Li G."/>
            <person name="Mu C."/>
            <person name="Tian Q."/>
            <person name="Mei H."/>
            <person name="Zhang T."/>
            <person name="Gao T."/>
            <person name="Zhang H."/>
        </authorList>
    </citation>
    <scope>NUCLEOTIDE SEQUENCE</scope>
    <source>
        <strain evidence="1">G02</strain>
    </source>
</reference>
<proteinExistence type="predicted"/>
<dbReference type="EMBL" id="JACGWJ010000003">
    <property type="protein sequence ID" value="KAL0431412.1"/>
    <property type="molecule type" value="Genomic_DNA"/>
</dbReference>
<dbReference type="PANTHER" id="PTHR33116">
    <property type="entry name" value="REVERSE TRANSCRIPTASE ZINC-BINDING DOMAIN-CONTAINING PROTEIN-RELATED-RELATED"/>
    <property type="match status" value="1"/>
</dbReference>